<dbReference type="GO" id="GO:0016491">
    <property type="term" value="F:oxidoreductase activity"/>
    <property type="evidence" value="ECO:0007669"/>
    <property type="project" value="UniProtKB-KW"/>
</dbReference>
<evidence type="ECO:0000313" key="9">
    <source>
        <dbReference type="Proteomes" id="UP000244224"/>
    </source>
</evidence>
<dbReference type="Pfam" id="PF03460">
    <property type="entry name" value="NIR_SIR_ferr"/>
    <property type="match status" value="1"/>
</dbReference>
<evidence type="ECO:0000256" key="6">
    <source>
        <dbReference type="ARBA" id="ARBA00023014"/>
    </source>
</evidence>
<evidence type="ECO:0000256" key="5">
    <source>
        <dbReference type="ARBA" id="ARBA00023004"/>
    </source>
</evidence>
<dbReference type="GO" id="GO:0051539">
    <property type="term" value="F:4 iron, 4 sulfur cluster binding"/>
    <property type="evidence" value="ECO:0007669"/>
    <property type="project" value="UniProtKB-KW"/>
</dbReference>
<dbReference type="InterPro" id="IPR005117">
    <property type="entry name" value="NiRdtase/SiRdtase_haem-b_fer"/>
</dbReference>
<dbReference type="SUPFAM" id="SSF56014">
    <property type="entry name" value="Nitrite and sulphite reductase 4Fe-4S domain-like"/>
    <property type="match status" value="1"/>
</dbReference>
<dbReference type="InterPro" id="IPR036136">
    <property type="entry name" value="Nit/Sulf_reduc_fer-like_dom_sf"/>
</dbReference>
<reference evidence="8 9" key="1">
    <citation type="submission" date="2018-04" db="EMBL/GenBank/DDBJ databases">
        <title>Genomic Encyclopedia of Archaeal and Bacterial Type Strains, Phase II (KMG-II): from individual species to whole genera.</title>
        <authorList>
            <person name="Goeker M."/>
        </authorList>
    </citation>
    <scope>NUCLEOTIDE SEQUENCE [LARGE SCALE GENOMIC DNA]</scope>
    <source>
        <strain evidence="8 9">DSM 21823</strain>
    </source>
</reference>
<accession>A0A2T6AG75</accession>
<keyword evidence="6" id="KW-0411">Iron-sulfur</keyword>
<sequence>MTAAPLIQGWCPGALRPMASGDGLVVRVRPHAGRLSPAQAAGIAAAARLHGNGLIDLSARGNVQLRGVRPDTHAPLIADLSALGLIDRDLAGETRRNITVSPFAQADALALALEDALAAAPDLPGKFGFALDVAASRWLDAAPGDVRIERGASGGLILRADGLPTGRPVTLAEAPALAVDMAHWFVAAGGVIQGRGRMAALVARGVRPPESLTGAEPPAPALPRPGPGLFAEGALVALAFGQMQAATLEALAATCHDLRLTPWRMLLLEGAVALPTIAGLITDPQDPALRVIACTGAPACPQALAATRSLALQLAPLVPQDGTLHVSGCAKGCAHPAPAPLTLTATATGFAVIRNGRASAPGPVIAPADLPTLLTGTP</sequence>
<keyword evidence="9" id="KW-1185">Reference proteome</keyword>
<evidence type="ECO:0000259" key="7">
    <source>
        <dbReference type="Pfam" id="PF03460"/>
    </source>
</evidence>
<dbReference type="PANTHER" id="PTHR32439:SF9">
    <property type="entry name" value="BLR3264 PROTEIN"/>
    <property type="match status" value="1"/>
</dbReference>
<keyword evidence="5" id="KW-0408">Iron</keyword>
<evidence type="ECO:0000256" key="2">
    <source>
        <dbReference type="ARBA" id="ARBA00022617"/>
    </source>
</evidence>
<evidence type="ECO:0000256" key="4">
    <source>
        <dbReference type="ARBA" id="ARBA00023002"/>
    </source>
</evidence>
<dbReference type="InterPro" id="IPR045854">
    <property type="entry name" value="NO2/SO3_Rdtase_4Fe4S_sf"/>
</dbReference>
<dbReference type="PANTHER" id="PTHR32439">
    <property type="entry name" value="FERREDOXIN--NITRITE REDUCTASE, CHLOROPLASTIC"/>
    <property type="match status" value="1"/>
</dbReference>
<gene>
    <name evidence="8" type="ORF">C8N34_12525</name>
</gene>
<dbReference type="RefSeq" id="WP_242013898.1">
    <property type="nucleotide sequence ID" value="NZ_QBKP01000025.1"/>
</dbReference>
<dbReference type="Proteomes" id="UP000244224">
    <property type="component" value="Unassembled WGS sequence"/>
</dbReference>
<feature type="domain" description="Nitrite/Sulfite reductase ferredoxin-like" evidence="7">
    <location>
        <begin position="17"/>
        <end position="82"/>
    </location>
</feature>
<organism evidence="8 9">
    <name type="scientific">Gemmobacter caeni</name>
    <dbReference type="NCBI Taxonomy" id="589035"/>
    <lineage>
        <taxon>Bacteria</taxon>
        <taxon>Pseudomonadati</taxon>
        <taxon>Pseudomonadota</taxon>
        <taxon>Alphaproteobacteria</taxon>
        <taxon>Rhodobacterales</taxon>
        <taxon>Paracoccaceae</taxon>
        <taxon>Gemmobacter</taxon>
    </lineage>
</organism>
<dbReference type="GO" id="GO:0046872">
    <property type="term" value="F:metal ion binding"/>
    <property type="evidence" value="ECO:0007669"/>
    <property type="project" value="UniProtKB-KW"/>
</dbReference>
<evidence type="ECO:0000313" key="8">
    <source>
        <dbReference type="EMBL" id="PTX42802.1"/>
    </source>
</evidence>
<keyword evidence="3" id="KW-0479">Metal-binding</keyword>
<dbReference type="InterPro" id="IPR012798">
    <property type="entry name" value="Cbl_synth_CobG-like"/>
</dbReference>
<evidence type="ECO:0000256" key="3">
    <source>
        <dbReference type="ARBA" id="ARBA00022723"/>
    </source>
</evidence>
<protein>
    <submittedName>
        <fullName evidence="8">Precorrin-3B synthase</fullName>
    </submittedName>
</protein>
<dbReference type="NCBIfam" id="TIGR02435">
    <property type="entry name" value="CobG"/>
    <property type="match status" value="1"/>
</dbReference>
<name>A0A2T6AG75_9RHOB</name>
<dbReference type="SUPFAM" id="SSF55124">
    <property type="entry name" value="Nitrite/Sulfite reductase N-terminal domain-like"/>
    <property type="match status" value="1"/>
</dbReference>
<comment type="caution">
    <text evidence="8">The sequence shown here is derived from an EMBL/GenBank/DDBJ whole genome shotgun (WGS) entry which is preliminary data.</text>
</comment>
<dbReference type="InterPro" id="IPR051329">
    <property type="entry name" value="NIR_SIR_4Fe-4S"/>
</dbReference>
<keyword evidence="4" id="KW-0560">Oxidoreductase</keyword>
<dbReference type="AlphaFoldDB" id="A0A2T6AG75"/>
<keyword evidence="1" id="KW-0004">4Fe-4S</keyword>
<dbReference type="Gene3D" id="3.30.413.10">
    <property type="entry name" value="Sulfite Reductase Hemoprotein, domain 1"/>
    <property type="match status" value="2"/>
</dbReference>
<proteinExistence type="predicted"/>
<dbReference type="EMBL" id="QBKP01000025">
    <property type="protein sequence ID" value="PTX42802.1"/>
    <property type="molecule type" value="Genomic_DNA"/>
</dbReference>
<keyword evidence="2" id="KW-0349">Heme</keyword>
<dbReference type="Gene3D" id="3.90.480.10">
    <property type="entry name" value="Sulfite Reductase Hemoprotein,Domain 2"/>
    <property type="match status" value="1"/>
</dbReference>
<evidence type="ECO:0000256" key="1">
    <source>
        <dbReference type="ARBA" id="ARBA00022485"/>
    </source>
</evidence>